<evidence type="ECO:0000313" key="2">
    <source>
        <dbReference type="EMBL" id="KAH3863075.1"/>
    </source>
</evidence>
<accession>A0A9D4LQD0</accession>
<dbReference type="InterPro" id="IPR038557">
    <property type="entry name" value="RLR_C_sf"/>
</dbReference>
<sequence length="172" mass="20132">MNPIVPHLQAFIDDRVNLWENELLTIQTEMKEERDREKERRRLNMVNQVQFQCLNCSAFICRSDDIKCIMGVHHIITDPDADERLRLERDAPYFVEPEGLEYGGQVYCANVSCQLKLGVICTFFKYKYIDFPLISLKAFRVVNPDGTGKSYKVWKNVPCKIADFTFDDLRDV</sequence>
<reference evidence="2" key="2">
    <citation type="submission" date="2020-11" db="EMBL/GenBank/DDBJ databases">
        <authorList>
            <person name="McCartney M.A."/>
            <person name="Auch B."/>
            <person name="Kono T."/>
            <person name="Mallez S."/>
            <person name="Becker A."/>
            <person name="Gohl D.M."/>
            <person name="Silverstein K.A.T."/>
            <person name="Koren S."/>
            <person name="Bechman K.B."/>
            <person name="Herman A."/>
            <person name="Abrahante J.E."/>
            <person name="Garbe J."/>
        </authorList>
    </citation>
    <scope>NUCLEOTIDE SEQUENCE</scope>
    <source>
        <strain evidence="2">Duluth1</strain>
        <tissue evidence="2">Whole animal</tissue>
    </source>
</reference>
<protein>
    <recommendedName>
        <fullName evidence="1">RLR CTR domain-containing protein</fullName>
    </recommendedName>
</protein>
<name>A0A9D4LQD0_DREPO</name>
<dbReference type="Gene3D" id="2.170.150.30">
    <property type="entry name" value="RIG-I-like receptor, C-terminal regulatory domain"/>
    <property type="match status" value="1"/>
</dbReference>
<dbReference type="Proteomes" id="UP000828390">
    <property type="component" value="Unassembled WGS sequence"/>
</dbReference>
<dbReference type="PROSITE" id="PS51789">
    <property type="entry name" value="RLR_CTR"/>
    <property type="match status" value="1"/>
</dbReference>
<dbReference type="EMBL" id="JAIWYP010000002">
    <property type="protein sequence ID" value="KAH3863075.1"/>
    <property type="molecule type" value="Genomic_DNA"/>
</dbReference>
<evidence type="ECO:0000313" key="3">
    <source>
        <dbReference type="Proteomes" id="UP000828390"/>
    </source>
</evidence>
<reference evidence="2" key="1">
    <citation type="journal article" date="2019" name="bioRxiv">
        <title>The Genome of the Zebra Mussel, Dreissena polymorpha: A Resource for Invasive Species Research.</title>
        <authorList>
            <person name="McCartney M.A."/>
            <person name="Auch B."/>
            <person name="Kono T."/>
            <person name="Mallez S."/>
            <person name="Zhang Y."/>
            <person name="Obille A."/>
            <person name="Becker A."/>
            <person name="Abrahante J.E."/>
            <person name="Garbe J."/>
            <person name="Badalamenti J.P."/>
            <person name="Herman A."/>
            <person name="Mangelson H."/>
            <person name="Liachko I."/>
            <person name="Sullivan S."/>
            <person name="Sone E.D."/>
            <person name="Koren S."/>
            <person name="Silverstein K.A.T."/>
            <person name="Beckman K.B."/>
            <person name="Gohl D.M."/>
        </authorList>
    </citation>
    <scope>NUCLEOTIDE SEQUENCE</scope>
    <source>
        <strain evidence="2">Duluth1</strain>
        <tissue evidence="2">Whole animal</tissue>
    </source>
</reference>
<proteinExistence type="predicted"/>
<gene>
    <name evidence="2" type="ORF">DPMN_026053</name>
</gene>
<organism evidence="2 3">
    <name type="scientific">Dreissena polymorpha</name>
    <name type="common">Zebra mussel</name>
    <name type="synonym">Mytilus polymorpha</name>
    <dbReference type="NCBI Taxonomy" id="45954"/>
    <lineage>
        <taxon>Eukaryota</taxon>
        <taxon>Metazoa</taxon>
        <taxon>Spiralia</taxon>
        <taxon>Lophotrochozoa</taxon>
        <taxon>Mollusca</taxon>
        <taxon>Bivalvia</taxon>
        <taxon>Autobranchia</taxon>
        <taxon>Heteroconchia</taxon>
        <taxon>Euheterodonta</taxon>
        <taxon>Imparidentia</taxon>
        <taxon>Neoheterodontei</taxon>
        <taxon>Myida</taxon>
        <taxon>Dreissenoidea</taxon>
        <taxon>Dreissenidae</taxon>
        <taxon>Dreissena</taxon>
    </lineage>
</organism>
<dbReference type="Pfam" id="PF11648">
    <property type="entry name" value="RIG-I_C-RD"/>
    <property type="match status" value="1"/>
</dbReference>
<keyword evidence="3" id="KW-1185">Reference proteome</keyword>
<dbReference type="AlphaFoldDB" id="A0A9D4LQD0"/>
<feature type="domain" description="RLR CTR" evidence="1">
    <location>
        <begin position="37"/>
        <end position="171"/>
    </location>
</feature>
<evidence type="ECO:0000259" key="1">
    <source>
        <dbReference type="PROSITE" id="PS51789"/>
    </source>
</evidence>
<dbReference type="InterPro" id="IPR021673">
    <property type="entry name" value="RLR_CTR"/>
</dbReference>
<comment type="caution">
    <text evidence="2">The sequence shown here is derived from an EMBL/GenBank/DDBJ whole genome shotgun (WGS) entry which is preliminary data.</text>
</comment>